<dbReference type="Proteomes" id="UP001235064">
    <property type="component" value="Unassembled WGS sequence"/>
</dbReference>
<evidence type="ECO:0000313" key="2">
    <source>
        <dbReference type="EMBL" id="MDL9978646.1"/>
    </source>
</evidence>
<feature type="compositionally biased region" description="Polar residues" evidence="1">
    <location>
        <begin position="155"/>
        <end position="165"/>
    </location>
</feature>
<name>A0ABT7MW30_9MICO</name>
<dbReference type="RefSeq" id="WP_286287231.1">
    <property type="nucleotide sequence ID" value="NZ_JASXSZ010000001.1"/>
</dbReference>
<keyword evidence="3" id="KW-1185">Reference proteome</keyword>
<organism evidence="2 3">
    <name type="scientific">Microbacterium candidum</name>
    <dbReference type="NCBI Taxonomy" id="3041922"/>
    <lineage>
        <taxon>Bacteria</taxon>
        <taxon>Bacillati</taxon>
        <taxon>Actinomycetota</taxon>
        <taxon>Actinomycetes</taxon>
        <taxon>Micrococcales</taxon>
        <taxon>Microbacteriaceae</taxon>
        <taxon>Microbacterium</taxon>
    </lineage>
</organism>
<gene>
    <name evidence="2" type="ORF">QSV35_04825</name>
</gene>
<dbReference type="EMBL" id="JASXSZ010000001">
    <property type="protein sequence ID" value="MDL9978646.1"/>
    <property type="molecule type" value="Genomic_DNA"/>
</dbReference>
<evidence type="ECO:0000313" key="3">
    <source>
        <dbReference type="Proteomes" id="UP001235064"/>
    </source>
</evidence>
<comment type="caution">
    <text evidence="2">The sequence shown here is derived from an EMBL/GenBank/DDBJ whole genome shotgun (WGS) entry which is preliminary data.</text>
</comment>
<sequence>MFPSRTSEIPHPETKYPVDHKVNDLGPHENADMFRETVRDMVAGMAARGAFDQDNLEALSHTTDGWLQTWIGLAHQTAVRRREVAEQLLAQSLQYQREVVLELDDLHRRLVEVTAARDELLNQLGFTRDALRTEQPAAPARELPESRIRALRTPPQDQDTPSSGDTPPDEELPMPRIGPSHPSPLPTAGFAASAETTPLIAH</sequence>
<feature type="region of interest" description="Disordered" evidence="1">
    <location>
        <begin position="132"/>
        <end position="202"/>
    </location>
</feature>
<protein>
    <submittedName>
        <fullName evidence="2">Uncharacterized protein</fullName>
    </submittedName>
</protein>
<proteinExistence type="predicted"/>
<accession>A0ABT7MW30</accession>
<evidence type="ECO:0000256" key="1">
    <source>
        <dbReference type="SAM" id="MobiDB-lite"/>
    </source>
</evidence>
<reference evidence="2 3" key="1">
    <citation type="submission" date="2023-06" db="EMBL/GenBank/DDBJ databases">
        <title>Microbacterium sp. nov., isolated from a waste landfill.</title>
        <authorList>
            <person name="Wen W."/>
        </authorList>
    </citation>
    <scope>NUCLEOTIDE SEQUENCE [LARGE SCALE GENOMIC DNA]</scope>
    <source>
        <strain evidence="2 3">ASV49</strain>
    </source>
</reference>